<dbReference type="InterPro" id="IPR036388">
    <property type="entry name" value="WH-like_DNA-bd_sf"/>
</dbReference>
<keyword evidence="2" id="KW-0805">Transcription regulation</keyword>
<dbReference type="CDD" id="cd06171">
    <property type="entry name" value="Sigma70_r4"/>
    <property type="match status" value="1"/>
</dbReference>
<dbReference type="InterPro" id="IPR039425">
    <property type="entry name" value="RNA_pol_sigma-70-like"/>
</dbReference>
<feature type="region of interest" description="Disordered" evidence="6">
    <location>
        <begin position="1"/>
        <end position="24"/>
    </location>
</feature>
<evidence type="ECO:0000256" key="4">
    <source>
        <dbReference type="ARBA" id="ARBA00023125"/>
    </source>
</evidence>
<dbReference type="PANTHER" id="PTHR43133:SF8">
    <property type="entry name" value="RNA POLYMERASE SIGMA FACTOR HI_1459-RELATED"/>
    <property type="match status" value="1"/>
</dbReference>
<sequence>MIGDMVMEQPPAPVGTEAQRQPRSRFPVVHRDDFDAFYVREMRAVTVFLMHQGATPYEAADSAHEAISKLLPDRWRTMEHPRAFLRLTAQRCYWRQNDARVCPADPVPDRPGGTCPVSEVVLTETQQRLLGALHELPPALRSVMAWHLDGFDYVEIAEALGMSLAAVRQNISRARRKLVTILGLGKGDADD</sequence>
<dbReference type="RefSeq" id="WP_307532263.1">
    <property type="nucleotide sequence ID" value="NZ_JAUSZI010000003.1"/>
</dbReference>
<dbReference type="Gene3D" id="1.10.10.10">
    <property type="entry name" value="Winged helix-like DNA-binding domain superfamily/Winged helix DNA-binding domain"/>
    <property type="match status" value="1"/>
</dbReference>
<dbReference type="SUPFAM" id="SSF88659">
    <property type="entry name" value="Sigma3 and sigma4 domains of RNA polymerase sigma factors"/>
    <property type="match status" value="1"/>
</dbReference>
<name>A0ABU0TFA6_9ACTN</name>
<evidence type="ECO:0000256" key="3">
    <source>
        <dbReference type="ARBA" id="ARBA00023082"/>
    </source>
</evidence>
<evidence type="ECO:0000256" key="2">
    <source>
        <dbReference type="ARBA" id="ARBA00023015"/>
    </source>
</evidence>
<evidence type="ECO:0000256" key="6">
    <source>
        <dbReference type="SAM" id="MobiDB-lite"/>
    </source>
</evidence>
<protein>
    <submittedName>
        <fullName evidence="8">RNA polymerase sigma factor (Sigma-70 family)</fullName>
    </submittedName>
</protein>
<dbReference type="PANTHER" id="PTHR43133">
    <property type="entry name" value="RNA POLYMERASE ECF-TYPE SIGMA FACTO"/>
    <property type="match status" value="1"/>
</dbReference>
<feature type="domain" description="RNA polymerase sigma factor 70 region 4 type 2" evidence="7">
    <location>
        <begin position="127"/>
        <end position="178"/>
    </location>
</feature>
<comment type="similarity">
    <text evidence="1">Belongs to the sigma-70 factor family. ECF subfamily.</text>
</comment>
<keyword evidence="5" id="KW-0804">Transcription</keyword>
<evidence type="ECO:0000259" key="7">
    <source>
        <dbReference type="Pfam" id="PF08281"/>
    </source>
</evidence>
<keyword evidence="4" id="KW-0238">DNA-binding</keyword>
<evidence type="ECO:0000256" key="1">
    <source>
        <dbReference type="ARBA" id="ARBA00010641"/>
    </source>
</evidence>
<evidence type="ECO:0000256" key="5">
    <source>
        <dbReference type="ARBA" id="ARBA00023163"/>
    </source>
</evidence>
<evidence type="ECO:0000313" key="8">
    <source>
        <dbReference type="EMBL" id="MDQ1033534.1"/>
    </source>
</evidence>
<dbReference type="Pfam" id="PF08281">
    <property type="entry name" value="Sigma70_r4_2"/>
    <property type="match status" value="1"/>
</dbReference>
<reference evidence="8 9" key="1">
    <citation type="submission" date="2023-07" db="EMBL/GenBank/DDBJ databases">
        <title>Comparative genomics of wheat-associated soil bacteria to identify genetic determinants of phenazine resistance.</title>
        <authorList>
            <person name="Mouncey N."/>
        </authorList>
    </citation>
    <scope>NUCLEOTIDE SEQUENCE [LARGE SCALE GENOMIC DNA]</scope>
    <source>
        <strain evidence="8 9">V2I4</strain>
    </source>
</reference>
<keyword evidence="9" id="KW-1185">Reference proteome</keyword>
<dbReference type="EMBL" id="JAUSZI010000003">
    <property type="protein sequence ID" value="MDQ1033534.1"/>
    <property type="molecule type" value="Genomic_DNA"/>
</dbReference>
<dbReference type="Proteomes" id="UP001230328">
    <property type="component" value="Unassembled WGS sequence"/>
</dbReference>
<proteinExistence type="inferred from homology"/>
<dbReference type="InterPro" id="IPR013324">
    <property type="entry name" value="RNA_pol_sigma_r3/r4-like"/>
</dbReference>
<accession>A0ABU0TFA6</accession>
<organism evidence="8 9">
    <name type="scientific">Streptomyces umbrinus</name>
    <dbReference type="NCBI Taxonomy" id="67370"/>
    <lineage>
        <taxon>Bacteria</taxon>
        <taxon>Bacillati</taxon>
        <taxon>Actinomycetota</taxon>
        <taxon>Actinomycetes</taxon>
        <taxon>Kitasatosporales</taxon>
        <taxon>Streptomycetaceae</taxon>
        <taxon>Streptomyces</taxon>
        <taxon>Streptomyces phaeochromogenes group</taxon>
    </lineage>
</organism>
<gene>
    <name evidence="8" type="ORF">QF035_011203</name>
</gene>
<evidence type="ECO:0000313" key="9">
    <source>
        <dbReference type="Proteomes" id="UP001230328"/>
    </source>
</evidence>
<comment type="caution">
    <text evidence="8">The sequence shown here is derived from an EMBL/GenBank/DDBJ whole genome shotgun (WGS) entry which is preliminary data.</text>
</comment>
<dbReference type="InterPro" id="IPR013249">
    <property type="entry name" value="RNA_pol_sigma70_r4_t2"/>
</dbReference>
<keyword evidence="3" id="KW-0731">Sigma factor</keyword>